<reference evidence="1" key="1">
    <citation type="journal article" date="2014" name="Front. Microbiol.">
        <title>High frequency of phylogenetically diverse reductive dehalogenase-homologous genes in deep subseafloor sedimentary metagenomes.</title>
        <authorList>
            <person name="Kawai M."/>
            <person name="Futagami T."/>
            <person name="Toyoda A."/>
            <person name="Takaki Y."/>
            <person name="Nishi S."/>
            <person name="Hori S."/>
            <person name="Arai W."/>
            <person name="Tsubouchi T."/>
            <person name="Morono Y."/>
            <person name="Uchiyama I."/>
            <person name="Ito T."/>
            <person name="Fujiyama A."/>
            <person name="Inagaki F."/>
            <person name="Takami H."/>
        </authorList>
    </citation>
    <scope>NUCLEOTIDE SEQUENCE</scope>
    <source>
        <strain evidence="1">Expedition CK06-06</strain>
    </source>
</reference>
<gene>
    <name evidence="1" type="ORF">S03H2_72511</name>
</gene>
<protein>
    <submittedName>
        <fullName evidence="1">Uncharacterized protein</fullName>
    </submittedName>
</protein>
<feature type="non-terminal residue" evidence="1">
    <location>
        <position position="1"/>
    </location>
</feature>
<name>X1J9V7_9ZZZZ</name>
<dbReference type="AlphaFoldDB" id="X1J9V7"/>
<accession>X1J9V7</accession>
<evidence type="ECO:0000313" key="1">
    <source>
        <dbReference type="EMBL" id="GAH90762.1"/>
    </source>
</evidence>
<organism evidence="1">
    <name type="scientific">marine sediment metagenome</name>
    <dbReference type="NCBI Taxonomy" id="412755"/>
    <lineage>
        <taxon>unclassified sequences</taxon>
        <taxon>metagenomes</taxon>
        <taxon>ecological metagenomes</taxon>
    </lineage>
</organism>
<sequence length="38" mass="4365">DLNSEIKVFLYGYLNGLFNHGKSANHQIKTFLDQILVN</sequence>
<dbReference type="EMBL" id="BARU01049078">
    <property type="protein sequence ID" value="GAH90762.1"/>
    <property type="molecule type" value="Genomic_DNA"/>
</dbReference>
<proteinExistence type="predicted"/>
<comment type="caution">
    <text evidence="1">The sequence shown here is derived from an EMBL/GenBank/DDBJ whole genome shotgun (WGS) entry which is preliminary data.</text>
</comment>